<protein>
    <submittedName>
        <fullName evidence="2">Hypothetical_protein</fullName>
    </submittedName>
</protein>
<dbReference type="AlphaFoldDB" id="A0AA86V191"/>
<dbReference type="Proteomes" id="UP001642409">
    <property type="component" value="Unassembled WGS sequence"/>
</dbReference>
<dbReference type="EMBL" id="CATOUU010001174">
    <property type="protein sequence ID" value="CAI9976629.1"/>
    <property type="molecule type" value="Genomic_DNA"/>
</dbReference>
<evidence type="ECO:0000313" key="1">
    <source>
        <dbReference type="EMBL" id="CAI9976629.1"/>
    </source>
</evidence>
<sequence>MTCVDHIHHLDHIYPDIAPIMNYKPVFGPIVLSKNEFFHTRCKFGKIYFNDISITNTTRKQINLDILNEHDHIKLDQNELTVEPKRVGENGATQVLQKRLRIFVQINSVDVQPDVYQIKLIDQENQQVYPVNIVIVGVDFSMFKETEQNIPPASKSFGQHFKKNGFKHKEIQVDNNRFYDAILSDNVVTADPDFIYAEYVKYLKSLRIVSPEQQAEIVSALKLENGLAMKDVWPVFEQVLTAKQKELLTFTIQILKGKSIFNGEMEIASTLGPVILGHGNWGIQLLAVMLQ</sequence>
<evidence type="ECO:0000313" key="2">
    <source>
        <dbReference type="EMBL" id="CAL5982926.1"/>
    </source>
</evidence>
<comment type="caution">
    <text evidence="1">The sequence shown here is derived from an EMBL/GenBank/DDBJ whole genome shotgun (WGS) entry which is preliminary data.</text>
</comment>
<gene>
    <name evidence="1" type="ORF">HINF_LOCUS64274</name>
    <name evidence="2" type="ORF">HINF_LOCUS7374</name>
</gene>
<reference evidence="2 3" key="2">
    <citation type="submission" date="2024-07" db="EMBL/GenBank/DDBJ databases">
        <authorList>
            <person name="Akdeniz Z."/>
        </authorList>
    </citation>
    <scope>NUCLEOTIDE SEQUENCE [LARGE SCALE GENOMIC DNA]</scope>
</reference>
<accession>A0AA86V191</accession>
<keyword evidence="3" id="KW-1185">Reference proteome</keyword>
<organism evidence="1">
    <name type="scientific">Hexamita inflata</name>
    <dbReference type="NCBI Taxonomy" id="28002"/>
    <lineage>
        <taxon>Eukaryota</taxon>
        <taxon>Metamonada</taxon>
        <taxon>Diplomonadida</taxon>
        <taxon>Hexamitidae</taxon>
        <taxon>Hexamitinae</taxon>
        <taxon>Hexamita</taxon>
    </lineage>
</organism>
<dbReference type="EMBL" id="CAXDID020000015">
    <property type="protein sequence ID" value="CAL5982926.1"/>
    <property type="molecule type" value="Genomic_DNA"/>
</dbReference>
<evidence type="ECO:0000313" key="3">
    <source>
        <dbReference type="Proteomes" id="UP001642409"/>
    </source>
</evidence>
<proteinExistence type="predicted"/>
<name>A0AA86V191_9EUKA</name>
<reference evidence="1" key="1">
    <citation type="submission" date="2023-06" db="EMBL/GenBank/DDBJ databases">
        <authorList>
            <person name="Kurt Z."/>
        </authorList>
    </citation>
    <scope>NUCLEOTIDE SEQUENCE</scope>
</reference>